<dbReference type="AlphaFoldDB" id="A0A841MTI0"/>
<dbReference type="Proteomes" id="UP000588604">
    <property type="component" value="Unassembled WGS sequence"/>
</dbReference>
<sequence>MNLQIAMTKKTKFELAVIQKVKDIRIEKELTQRDIAAILNFSEGFIGQIESPLHSSKYNLNHLNKLALEMGCSPKDFLPDTPYPEEENL</sequence>
<name>A0A841MTI0_9BACT</name>
<dbReference type="GO" id="GO:0003677">
    <property type="term" value="F:DNA binding"/>
    <property type="evidence" value="ECO:0007669"/>
    <property type="project" value="InterPro"/>
</dbReference>
<reference evidence="2 3" key="1">
    <citation type="submission" date="2020-08" db="EMBL/GenBank/DDBJ databases">
        <title>Genomic Encyclopedia of Type Strains, Phase IV (KMG-IV): sequencing the most valuable type-strain genomes for metagenomic binning, comparative biology and taxonomic classification.</title>
        <authorList>
            <person name="Goeker M."/>
        </authorList>
    </citation>
    <scope>NUCLEOTIDE SEQUENCE [LARGE SCALE GENOMIC DNA]</scope>
    <source>
        <strain evidence="2 3">DSM 102044</strain>
    </source>
</reference>
<protein>
    <submittedName>
        <fullName evidence="2">Transcriptional regulator with XRE-family HTH domain</fullName>
    </submittedName>
</protein>
<proteinExistence type="predicted"/>
<gene>
    <name evidence="2" type="ORF">FHS59_004526</name>
</gene>
<organism evidence="2 3">
    <name type="scientific">Algoriphagus iocasae</name>
    <dbReference type="NCBI Taxonomy" id="1836499"/>
    <lineage>
        <taxon>Bacteria</taxon>
        <taxon>Pseudomonadati</taxon>
        <taxon>Bacteroidota</taxon>
        <taxon>Cytophagia</taxon>
        <taxon>Cytophagales</taxon>
        <taxon>Cyclobacteriaceae</taxon>
        <taxon>Algoriphagus</taxon>
    </lineage>
</organism>
<dbReference type="Gene3D" id="1.10.260.40">
    <property type="entry name" value="lambda repressor-like DNA-binding domains"/>
    <property type="match status" value="1"/>
</dbReference>
<dbReference type="RefSeq" id="WP_246388573.1">
    <property type="nucleotide sequence ID" value="NZ_JACIJO010000005.1"/>
</dbReference>
<dbReference type="InterPro" id="IPR001387">
    <property type="entry name" value="Cro/C1-type_HTH"/>
</dbReference>
<dbReference type="InterPro" id="IPR010982">
    <property type="entry name" value="Lambda_DNA-bd_dom_sf"/>
</dbReference>
<dbReference type="CDD" id="cd00093">
    <property type="entry name" value="HTH_XRE"/>
    <property type="match status" value="1"/>
</dbReference>
<dbReference type="SUPFAM" id="SSF47413">
    <property type="entry name" value="lambda repressor-like DNA-binding domains"/>
    <property type="match status" value="1"/>
</dbReference>
<keyword evidence="3" id="KW-1185">Reference proteome</keyword>
<accession>A0A841MTI0</accession>
<evidence type="ECO:0000313" key="3">
    <source>
        <dbReference type="Proteomes" id="UP000588604"/>
    </source>
</evidence>
<evidence type="ECO:0000259" key="1">
    <source>
        <dbReference type="PROSITE" id="PS50943"/>
    </source>
</evidence>
<feature type="domain" description="HTH cro/C1-type" evidence="1">
    <location>
        <begin position="21"/>
        <end position="77"/>
    </location>
</feature>
<evidence type="ECO:0000313" key="2">
    <source>
        <dbReference type="EMBL" id="MBB6328867.1"/>
    </source>
</evidence>
<dbReference type="PROSITE" id="PS50943">
    <property type="entry name" value="HTH_CROC1"/>
    <property type="match status" value="1"/>
</dbReference>
<comment type="caution">
    <text evidence="2">The sequence shown here is derived from an EMBL/GenBank/DDBJ whole genome shotgun (WGS) entry which is preliminary data.</text>
</comment>
<dbReference type="EMBL" id="JACIJO010000005">
    <property type="protein sequence ID" value="MBB6328867.1"/>
    <property type="molecule type" value="Genomic_DNA"/>
</dbReference>